<protein>
    <submittedName>
        <fullName evidence="1">Uncharacterized protein</fullName>
    </submittedName>
</protein>
<accession>A0A1Y6CLX9</accession>
<dbReference type="EMBL" id="FWZT01000030">
    <property type="protein sequence ID" value="SMF76501.1"/>
    <property type="molecule type" value="Genomic_DNA"/>
</dbReference>
<name>A0A1Y6CLX9_9BACT</name>
<dbReference type="RefSeq" id="WP_132324964.1">
    <property type="nucleotide sequence ID" value="NZ_FWZT01000030.1"/>
</dbReference>
<keyword evidence="2" id="KW-1185">Reference proteome</keyword>
<gene>
    <name evidence="1" type="ORF">SAMN06296036_13037</name>
</gene>
<organism evidence="1 2">
    <name type="scientific">Pseudobacteriovorax antillogorgiicola</name>
    <dbReference type="NCBI Taxonomy" id="1513793"/>
    <lineage>
        <taxon>Bacteria</taxon>
        <taxon>Pseudomonadati</taxon>
        <taxon>Bdellovibrionota</taxon>
        <taxon>Oligoflexia</taxon>
        <taxon>Oligoflexales</taxon>
        <taxon>Pseudobacteriovoracaceae</taxon>
        <taxon>Pseudobacteriovorax</taxon>
    </lineage>
</organism>
<reference evidence="2" key="1">
    <citation type="submission" date="2017-04" db="EMBL/GenBank/DDBJ databases">
        <authorList>
            <person name="Varghese N."/>
            <person name="Submissions S."/>
        </authorList>
    </citation>
    <scope>NUCLEOTIDE SEQUENCE [LARGE SCALE GENOMIC DNA]</scope>
    <source>
        <strain evidence="2">RKEM611</strain>
    </source>
</reference>
<evidence type="ECO:0000313" key="1">
    <source>
        <dbReference type="EMBL" id="SMF76501.1"/>
    </source>
</evidence>
<dbReference type="AlphaFoldDB" id="A0A1Y6CLX9"/>
<sequence>MIAPITRRGVIKMGVMSSFLSGTRWAFGNNSLREGQARSHDAITQAELDFLHKMIQVLSPEFYGNTSYHDLQDHIIVLDRLLWELFPDFHSELRQGLSFLTSRSLTFATLSSVYSPSA</sequence>
<evidence type="ECO:0000313" key="2">
    <source>
        <dbReference type="Proteomes" id="UP000192907"/>
    </source>
</evidence>
<dbReference type="Proteomes" id="UP000192907">
    <property type="component" value="Unassembled WGS sequence"/>
</dbReference>
<proteinExistence type="predicted"/>